<sequence>MEIFNPHDKFFKETFSIRENVIDFLQGIISEEIVKKLDLSTLALDNNSYIDEELKEHFSDIVYTCICNDKELTIALLFEHKSYSVSCPYLQLLKYLLKIWEANIKQAERLMPVIPVILYHGKEEWKVRRFSEYFEGIDGTFCRFVPEFEYILTDLSKYSNEDIKEKVFRKASLEISLLIMRNIFNENELEGNLKDFFEIGRHYFEEEEGLRFLESVVRYLYSSTEIEVSTVVNTIKEISEKGGEISMTTAAKLIEKGKLEGKLEGKIEGRLEGK</sequence>
<dbReference type="Pfam" id="PF04754">
    <property type="entry name" value="Transposase_31"/>
    <property type="match status" value="1"/>
</dbReference>
<evidence type="ECO:0000256" key="1">
    <source>
        <dbReference type="ARBA" id="ARBA00009787"/>
    </source>
</evidence>
<dbReference type="InterPro" id="IPR006842">
    <property type="entry name" value="Transposase_31"/>
</dbReference>
<comment type="caution">
    <text evidence="3">The sequence shown here is derived from an EMBL/GenBank/DDBJ whole genome shotgun (WGS) entry which is preliminary data.</text>
</comment>
<name>A0A0B0EU75_9BACT</name>
<dbReference type="PANTHER" id="PTHR34611:SF2">
    <property type="entry name" value="INACTIVE RECOMBINATION-PROMOTING NUCLEASE-LIKE PROTEIN RPNE-RELATED"/>
    <property type="match status" value="1"/>
</dbReference>
<feature type="non-terminal residue" evidence="3">
    <location>
        <position position="274"/>
    </location>
</feature>
<feature type="domain" description="Transposase (putative) YhgA-like" evidence="2">
    <location>
        <begin position="5"/>
        <end position="199"/>
    </location>
</feature>
<dbReference type="Proteomes" id="UP000030652">
    <property type="component" value="Unassembled WGS sequence"/>
</dbReference>
<dbReference type="PANTHER" id="PTHR34611">
    <property type="match status" value="1"/>
</dbReference>
<dbReference type="InterPro" id="IPR051699">
    <property type="entry name" value="Rpn/YhgA-like_nuclease"/>
</dbReference>
<dbReference type="AlphaFoldDB" id="A0A0B0EU75"/>
<evidence type="ECO:0000259" key="2">
    <source>
        <dbReference type="Pfam" id="PF04754"/>
    </source>
</evidence>
<evidence type="ECO:0000313" key="3">
    <source>
        <dbReference type="EMBL" id="KHE94225.1"/>
    </source>
</evidence>
<proteinExistence type="inferred from homology"/>
<evidence type="ECO:0000313" key="4">
    <source>
        <dbReference type="Proteomes" id="UP000030652"/>
    </source>
</evidence>
<reference evidence="3 4" key="1">
    <citation type="submission" date="2014-10" db="EMBL/GenBank/DDBJ databases">
        <title>Draft genome of anammox bacterium scalindua brodae, obtained using differential coverage binning of sequence data from two enrichment reactors.</title>
        <authorList>
            <person name="Speth D.R."/>
            <person name="Russ L."/>
            <person name="Kartal B."/>
            <person name="Op den Camp H.J."/>
            <person name="Dutilh B.E."/>
            <person name="Jetten M.S."/>
        </authorList>
    </citation>
    <scope>NUCLEOTIDE SEQUENCE [LARGE SCALE GENOMIC DNA]</scope>
    <source>
        <strain evidence="3">RU1</strain>
    </source>
</reference>
<gene>
    <name evidence="3" type="ORF">SCABRO_00008</name>
</gene>
<accession>A0A0B0EU75</accession>
<dbReference type="EMBL" id="JRYO01000003">
    <property type="protein sequence ID" value="KHE94225.1"/>
    <property type="molecule type" value="Genomic_DNA"/>
</dbReference>
<protein>
    <submittedName>
        <fullName evidence="3">Putative transposase</fullName>
    </submittedName>
</protein>
<dbReference type="NCBIfam" id="TIGR01784">
    <property type="entry name" value="T_den_put_tspse"/>
    <property type="match status" value="1"/>
</dbReference>
<dbReference type="GO" id="GO:0006310">
    <property type="term" value="P:DNA recombination"/>
    <property type="evidence" value="ECO:0007669"/>
    <property type="project" value="TreeGrafter"/>
</dbReference>
<organism evidence="3 4">
    <name type="scientific">Candidatus Scalindua brodae</name>
    <dbReference type="NCBI Taxonomy" id="237368"/>
    <lineage>
        <taxon>Bacteria</taxon>
        <taxon>Pseudomonadati</taxon>
        <taxon>Planctomycetota</taxon>
        <taxon>Candidatus Brocadiia</taxon>
        <taxon>Candidatus Brocadiales</taxon>
        <taxon>Candidatus Scalinduaceae</taxon>
        <taxon>Candidatus Scalindua</taxon>
    </lineage>
</organism>
<dbReference type="InterPro" id="IPR010106">
    <property type="entry name" value="RpnA"/>
</dbReference>
<comment type="similarity">
    <text evidence="1">Belongs to the Rpn/YhgA-like nuclease family.</text>
</comment>
<dbReference type="eggNOG" id="COG5464">
    <property type="taxonomic scope" value="Bacteria"/>
</dbReference>
<dbReference type="GO" id="GO:1990238">
    <property type="term" value="F:double-stranded DNA endonuclease activity"/>
    <property type="evidence" value="ECO:0007669"/>
    <property type="project" value="TreeGrafter"/>
</dbReference>